<comment type="similarity">
    <text evidence="3 10">Belongs to the glycosyltransferase 22 family.</text>
</comment>
<evidence type="ECO:0000313" key="11">
    <source>
        <dbReference type="EnsemblMetazoa" id="Aqu2.1.43608_001"/>
    </source>
</evidence>
<dbReference type="AlphaFoldDB" id="A0A1X7VW31"/>
<name>A0A1X7VW31_AMPQE</name>
<gene>
    <name evidence="11" type="primary">100632605</name>
</gene>
<feature type="transmembrane region" description="Helical" evidence="10">
    <location>
        <begin position="232"/>
        <end position="250"/>
    </location>
</feature>
<feature type="transmembrane region" description="Helical" evidence="10">
    <location>
        <begin position="124"/>
        <end position="141"/>
    </location>
</feature>
<evidence type="ECO:0000256" key="4">
    <source>
        <dbReference type="ARBA" id="ARBA00022676"/>
    </source>
</evidence>
<dbReference type="Pfam" id="PF03901">
    <property type="entry name" value="Glyco_transf_22"/>
    <property type="match status" value="1"/>
</dbReference>
<keyword evidence="6 10" id="KW-0812">Transmembrane</keyword>
<dbReference type="OrthoDB" id="497541at2759"/>
<feature type="transmembrane region" description="Helical" evidence="10">
    <location>
        <begin position="20"/>
        <end position="40"/>
    </location>
</feature>
<proteinExistence type="inferred from homology"/>
<dbReference type="STRING" id="400682.A0A1X7VW31"/>
<dbReference type="GO" id="GO:0006487">
    <property type="term" value="P:protein N-linked glycosylation"/>
    <property type="evidence" value="ECO:0007669"/>
    <property type="project" value="TreeGrafter"/>
</dbReference>
<accession>A0A1X7VW31</accession>
<dbReference type="eggNOG" id="KOG2515">
    <property type="taxonomic scope" value="Eukaryota"/>
</dbReference>
<evidence type="ECO:0000256" key="5">
    <source>
        <dbReference type="ARBA" id="ARBA00022679"/>
    </source>
</evidence>
<keyword evidence="5" id="KW-0808">Transferase</keyword>
<dbReference type="InterPro" id="IPR005599">
    <property type="entry name" value="GPI_mannosylTrfase"/>
</dbReference>
<feature type="transmembrane region" description="Helical" evidence="10">
    <location>
        <begin position="75"/>
        <end position="92"/>
    </location>
</feature>
<evidence type="ECO:0000256" key="1">
    <source>
        <dbReference type="ARBA" id="ARBA00004477"/>
    </source>
</evidence>
<evidence type="ECO:0000256" key="6">
    <source>
        <dbReference type="ARBA" id="ARBA00022692"/>
    </source>
</evidence>
<feature type="transmembrane region" description="Helical" evidence="10">
    <location>
        <begin position="207"/>
        <end position="226"/>
    </location>
</feature>
<dbReference type="PANTHER" id="PTHR22760:SF2">
    <property type="entry name" value="ALPHA-1,2-MANNOSYLTRANSFERASE ALG9"/>
    <property type="match status" value="1"/>
</dbReference>
<comment type="pathway">
    <text evidence="2">Protein modification; protein glycosylation.</text>
</comment>
<dbReference type="InParanoid" id="A0A1X7VW31"/>
<feature type="transmembrane region" description="Helical" evidence="10">
    <location>
        <begin position="303"/>
        <end position="321"/>
    </location>
</feature>
<dbReference type="GO" id="GO:0000026">
    <property type="term" value="F:alpha-1,2-mannosyltransferase activity"/>
    <property type="evidence" value="ECO:0007669"/>
    <property type="project" value="TreeGrafter"/>
</dbReference>
<reference evidence="11" key="2">
    <citation type="submission" date="2017-05" db="UniProtKB">
        <authorList>
            <consortium name="EnsemblMetazoa"/>
        </authorList>
    </citation>
    <scope>IDENTIFICATION</scope>
</reference>
<evidence type="ECO:0000256" key="9">
    <source>
        <dbReference type="ARBA" id="ARBA00023136"/>
    </source>
</evidence>
<keyword evidence="9 10" id="KW-0472">Membrane</keyword>
<dbReference type="Proteomes" id="UP000007879">
    <property type="component" value="Unassembled WGS sequence"/>
</dbReference>
<evidence type="ECO:0000256" key="8">
    <source>
        <dbReference type="ARBA" id="ARBA00022989"/>
    </source>
</evidence>
<reference evidence="12" key="1">
    <citation type="journal article" date="2010" name="Nature">
        <title>The Amphimedon queenslandica genome and the evolution of animal complexity.</title>
        <authorList>
            <person name="Srivastava M."/>
            <person name="Simakov O."/>
            <person name="Chapman J."/>
            <person name="Fahey B."/>
            <person name="Gauthier M.E."/>
            <person name="Mitros T."/>
            <person name="Richards G.S."/>
            <person name="Conaco C."/>
            <person name="Dacre M."/>
            <person name="Hellsten U."/>
            <person name="Larroux C."/>
            <person name="Putnam N.H."/>
            <person name="Stanke M."/>
            <person name="Adamska M."/>
            <person name="Darling A."/>
            <person name="Degnan S.M."/>
            <person name="Oakley T.H."/>
            <person name="Plachetzki D.C."/>
            <person name="Zhai Y."/>
            <person name="Adamski M."/>
            <person name="Calcino A."/>
            <person name="Cummins S.F."/>
            <person name="Goodstein D.M."/>
            <person name="Harris C."/>
            <person name="Jackson D.J."/>
            <person name="Leys S.P."/>
            <person name="Shu S."/>
            <person name="Woodcroft B.J."/>
            <person name="Vervoort M."/>
            <person name="Kosik K.S."/>
            <person name="Manning G."/>
            <person name="Degnan B.M."/>
            <person name="Rokhsar D.S."/>
        </authorList>
    </citation>
    <scope>NUCLEOTIDE SEQUENCE [LARGE SCALE GENOMIC DNA]</scope>
</reference>
<feature type="transmembrane region" description="Helical" evidence="10">
    <location>
        <begin position="173"/>
        <end position="195"/>
    </location>
</feature>
<dbReference type="OMA" id="PRDMHAK"/>
<protein>
    <recommendedName>
        <fullName evidence="10">Mannosyltransferase</fullName>
        <ecNumber evidence="10">2.4.1.-</ecNumber>
    </recommendedName>
</protein>
<feature type="transmembrane region" description="Helical" evidence="10">
    <location>
        <begin position="328"/>
        <end position="348"/>
    </location>
</feature>
<keyword evidence="4 10" id="KW-0328">Glycosyltransferase</keyword>
<dbReference type="PANTHER" id="PTHR22760">
    <property type="entry name" value="GLYCOSYLTRANSFERASE"/>
    <property type="match status" value="1"/>
</dbReference>
<sequence>MSAEIPVKTKGRQEGRSFSAYHAFHVLIIFRFISVLYNNINDCDETYNYWEPAHYLMHGSGFQTWEYSPVYAIRSYAYILIHILPLFLIGTINKIVQFYTLRSLLALVSCFCEIYFFRAIKRRYGSNVALLTLLFLAPSNGMFIASTAFLPSSFTMYTGMIAVAAWLNGKEQVAIFSVAVGSIIGWPFFVALGIPIAADVILIQRRLSFFCVWSIISLLVIGVPVVSIDSWYYGKFVFASINIIMYNVFGGGGPDLYGTEPWTYYFANCLLNFNIVFVLSLLAWPLIEIKLHFTKSGRSYYTAWRKSVLPVIVWVAIFFTRSHKEERFLFPIYPLIVLLGAMSVVLLQDLLSNLLGRIASGFQTIVKYLPAIVVVLHALLGISRSMALHYNYQGSMQVYTVINSQSVLSFTGYTREINVCVGKEWHRFTSNYFLPDKMIQPLRSRWYLRYIKSDFKGQLPKLYAEGPSGTSLIPSDMNDENREEPSRYFDINRCHFLVDLEISSFSTQEPHYSKDTSQWELLYSYPYLDSVKASILHRTLYIPGLKKRKGELGRYVLLRNKKGDFVKNLDDIQ</sequence>
<feature type="transmembrane region" description="Helical" evidence="10">
    <location>
        <begin position="262"/>
        <end position="283"/>
    </location>
</feature>
<keyword evidence="8 10" id="KW-1133">Transmembrane helix</keyword>
<evidence type="ECO:0000256" key="3">
    <source>
        <dbReference type="ARBA" id="ARBA00007063"/>
    </source>
</evidence>
<dbReference type="EC" id="2.4.1.-" evidence="10"/>
<evidence type="ECO:0000256" key="2">
    <source>
        <dbReference type="ARBA" id="ARBA00004922"/>
    </source>
</evidence>
<comment type="subcellular location">
    <subcellularLocation>
        <location evidence="1 10">Endoplasmic reticulum membrane</location>
        <topology evidence="1 10">Multi-pass membrane protein</topology>
    </subcellularLocation>
</comment>
<organism evidence="11">
    <name type="scientific">Amphimedon queenslandica</name>
    <name type="common">Sponge</name>
    <dbReference type="NCBI Taxonomy" id="400682"/>
    <lineage>
        <taxon>Eukaryota</taxon>
        <taxon>Metazoa</taxon>
        <taxon>Porifera</taxon>
        <taxon>Demospongiae</taxon>
        <taxon>Heteroscleromorpha</taxon>
        <taxon>Haplosclerida</taxon>
        <taxon>Niphatidae</taxon>
        <taxon>Amphimedon</taxon>
    </lineage>
</organism>
<evidence type="ECO:0000256" key="10">
    <source>
        <dbReference type="RuleBase" id="RU363075"/>
    </source>
</evidence>
<dbReference type="EnsemblMetazoa" id="Aqu2.1.43608_001">
    <property type="protein sequence ID" value="Aqu2.1.43608_001"/>
    <property type="gene ID" value="Aqu2.1.43608"/>
</dbReference>
<dbReference type="KEGG" id="aqu:100632605"/>
<feature type="transmembrane region" description="Helical" evidence="10">
    <location>
        <begin position="368"/>
        <end position="387"/>
    </location>
</feature>
<evidence type="ECO:0000256" key="7">
    <source>
        <dbReference type="ARBA" id="ARBA00022824"/>
    </source>
</evidence>
<keyword evidence="7 10" id="KW-0256">Endoplasmic reticulum</keyword>
<dbReference type="UniPathway" id="UPA00378"/>
<keyword evidence="12" id="KW-1185">Reference proteome</keyword>
<dbReference type="GO" id="GO:0005789">
    <property type="term" value="C:endoplasmic reticulum membrane"/>
    <property type="evidence" value="ECO:0007669"/>
    <property type="project" value="UniProtKB-SubCell"/>
</dbReference>
<dbReference type="EnsemblMetazoa" id="XM_019994921.1">
    <property type="protein sequence ID" value="XP_019850480.1"/>
    <property type="gene ID" value="LOC100632605"/>
</dbReference>
<evidence type="ECO:0000313" key="12">
    <source>
        <dbReference type="Proteomes" id="UP000007879"/>
    </source>
</evidence>